<name>A0ABD3CEU8_9LAMI</name>
<organism evidence="2 3">
    <name type="scientific">Castilleja foliolosa</name>
    <dbReference type="NCBI Taxonomy" id="1961234"/>
    <lineage>
        <taxon>Eukaryota</taxon>
        <taxon>Viridiplantae</taxon>
        <taxon>Streptophyta</taxon>
        <taxon>Embryophyta</taxon>
        <taxon>Tracheophyta</taxon>
        <taxon>Spermatophyta</taxon>
        <taxon>Magnoliopsida</taxon>
        <taxon>eudicotyledons</taxon>
        <taxon>Gunneridae</taxon>
        <taxon>Pentapetalae</taxon>
        <taxon>asterids</taxon>
        <taxon>lamiids</taxon>
        <taxon>Lamiales</taxon>
        <taxon>Orobanchaceae</taxon>
        <taxon>Pedicularideae</taxon>
        <taxon>Castillejinae</taxon>
        <taxon>Castilleja</taxon>
    </lineage>
</organism>
<gene>
    <name evidence="2" type="ORF">CASFOL_028914</name>
</gene>
<sequence>MFKPFHLSAKIKLAMNLKRKRSASTLSSTSSDLTNHKRRTTPPAGDSPLAQLFNPMIMDVGIQALVREIKDDCELVQNGKKFLISLHGVMNKSPEESAKYIYDEARQYWDSKISIMVACTYAIDKEPSLFGKLVFYSNYDAPAQRMIKTINDPWLVYILGDDVLGHEQSNDFIRGFLSILIAYWNMKDILFDKYKLGKYEPGRAPTSAPPINWKIESVRYVIDRVDDFKNLREVLESKYGSDPDLVDNLFEQMSNFQVNDMRLEYSSIWTPGKRAMIGASLRSQQSSGPFYVCRAFTVSLLP</sequence>
<accession>A0ABD3CEU8</accession>
<evidence type="ECO:0000256" key="1">
    <source>
        <dbReference type="SAM" id="MobiDB-lite"/>
    </source>
</evidence>
<reference evidence="3" key="1">
    <citation type="journal article" date="2024" name="IScience">
        <title>Strigolactones Initiate the Formation of Haustorium-like Structures in Castilleja.</title>
        <authorList>
            <person name="Buerger M."/>
            <person name="Peterson D."/>
            <person name="Chory J."/>
        </authorList>
    </citation>
    <scope>NUCLEOTIDE SEQUENCE [LARGE SCALE GENOMIC DNA]</scope>
</reference>
<evidence type="ECO:0000313" key="3">
    <source>
        <dbReference type="Proteomes" id="UP001632038"/>
    </source>
</evidence>
<dbReference type="EMBL" id="JAVIJP010000039">
    <property type="protein sequence ID" value="KAL3627551.1"/>
    <property type="molecule type" value="Genomic_DNA"/>
</dbReference>
<evidence type="ECO:0000313" key="2">
    <source>
        <dbReference type="EMBL" id="KAL3627551.1"/>
    </source>
</evidence>
<dbReference type="AlphaFoldDB" id="A0ABD3CEU8"/>
<comment type="caution">
    <text evidence="2">The sequence shown here is derived from an EMBL/GenBank/DDBJ whole genome shotgun (WGS) entry which is preliminary data.</text>
</comment>
<keyword evidence="3" id="KW-1185">Reference proteome</keyword>
<feature type="region of interest" description="Disordered" evidence="1">
    <location>
        <begin position="22"/>
        <end position="49"/>
    </location>
</feature>
<protein>
    <submittedName>
        <fullName evidence="2">Uncharacterized protein</fullName>
    </submittedName>
</protein>
<dbReference type="Proteomes" id="UP001632038">
    <property type="component" value="Unassembled WGS sequence"/>
</dbReference>
<proteinExistence type="predicted"/>